<dbReference type="RefSeq" id="XP_075112627.1">
    <property type="nucleotide sequence ID" value="XM_075256526.1"/>
</dbReference>
<organism evidence="1 2">
    <name type="scientific">Nicotiana tabacum</name>
    <name type="common">Common tobacco</name>
    <dbReference type="NCBI Taxonomy" id="4097"/>
    <lineage>
        <taxon>Eukaryota</taxon>
        <taxon>Viridiplantae</taxon>
        <taxon>Streptophyta</taxon>
        <taxon>Embryophyta</taxon>
        <taxon>Tracheophyta</taxon>
        <taxon>Spermatophyta</taxon>
        <taxon>Magnoliopsida</taxon>
        <taxon>eudicotyledons</taxon>
        <taxon>Gunneridae</taxon>
        <taxon>Pentapetalae</taxon>
        <taxon>asterids</taxon>
        <taxon>lamiids</taxon>
        <taxon>Solanales</taxon>
        <taxon>Solanaceae</taxon>
        <taxon>Nicotianoideae</taxon>
        <taxon>Nicotianeae</taxon>
        <taxon>Nicotiana</taxon>
    </lineage>
</organism>
<dbReference type="Proteomes" id="UP000790787">
    <property type="component" value="Chromosome 6"/>
</dbReference>
<gene>
    <name evidence="2" type="primary">LOC142182303</name>
</gene>
<accession>A0AC58UT06</accession>
<reference evidence="2" key="2">
    <citation type="submission" date="2025-08" db="UniProtKB">
        <authorList>
            <consortium name="RefSeq"/>
        </authorList>
    </citation>
    <scope>IDENTIFICATION</scope>
    <source>
        <tissue evidence="2">Leaf</tissue>
    </source>
</reference>
<protein>
    <submittedName>
        <fullName evidence="2">Uncharacterized protein LOC142182303</fullName>
    </submittedName>
</protein>
<proteinExistence type="predicted"/>
<name>A0AC58UT06_TOBAC</name>
<evidence type="ECO:0000313" key="2">
    <source>
        <dbReference type="RefSeq" id="XP_075112627.1"/>
    </source>
</evidence>
<evidence type="ECO:0000313" key="1">
    <source>
        <dbReference type="Proteomes" id="UP000790787"/>
    </source>
</evidence>
<keyword evidence="1" id="KW-1185">Reference proteome</keyword>
<reference evidence="1" key="1">
    <citation type="journal article" date="2014" name="Nat. Commun.">
        <title>The tobacco genome sequence and its comparison with those of tomato and potato.</title>
        <authorList>
            <person name="Sierro N."/>
            <person name="Battey J.N."/>
            <person name="Ouadi S."/>
            <person name="Bakaher N."/>
            <person name="Bovet L."/>
            <person name="Willig A."/>
            <person name="Goepfert S."/>
            <person name="Peitsch M.C."/>
            <person name="Ivanov N.V."/>
        </authorList>
    </citation>
    <scope>NUCLEOTIDE SEQUENCE [LARGE SCALE GENOMIC DNA]</scope>
</reference>
<sequence>MRYNSIDKLQVGEEIIEDKEQIKKEILDFYKGLYTKHVYWRPTLTFKGMVSITEEESLNLETIFEEEEVLAAIQSCIMGTLNYYDDHCWMVRSCNASFIAMIPKKKGVMELKDYRPISLIRSIYKIIAKILAERLKSVMEKLVSNQKNAFIKNRQITDASLIAN</sequence>